<reference evidence="4" key="3">
    <citation type="submission" date="2025-09" db="UniProtKB">
        <authorList>
            <consortium name="Ensembl"/>
        </authorList>
    </citation>
    <scope>IDENTIFICATION</scope>
</reference>
<dbReference type="AlphaFoldDB" id="A0A3Q1IQA9"/>
<dbReference type="SUPFAM" id="SSF52047">
    <property type="entry name" value="RNI-like"/>
    <property type="match status" value="1"/>
</dbReference>
<dbReference type="Gene3D" id="3.80.10.10">
    <property type="entry name" value="Ribonuclease Inhibitor"/>
    <property type="match status" value="1"/>
</dbReference>
<accession>A0A3Q1IQA9</accession>
<organism evidence="4 5">
    <name type="scientific">Anabas testudineus</name>
    <name type="common">Climbing perch</name>
    <name type="synonym">Anthias testudineus</name>
    <dbReference type="NCBI Taxonomy" id="64144"/>
    <lineage>
        <taxon>Eukaryota</taxon>
        <taxon>Metazoa</taxon>
        <taxon>Chordata</taxon>
        <taxon>Craniata</taxon>
        <taxon>Vertebrata</taxon>
        <taxon>Euteleostomi</taxon>
        <taxon>Actinopterygii</taxon>
        <taxon>Neopterygii</taxon>
        <taxon>Teleostei</taxon>
        <taxon>Neoteleostei</taxon>
        <taxon>Acanthomorphata</taxon>
        <taxon>Anabantaria</taxon>
        <taxon>Anabantiformes</taxon>
        <taxon>Anabantoidei</taxon>
        <taxon>Anabantidae</taxon>
        <taxon>Anabas</taxon>
    </lineage>
</organism>
<dbReference type="Proteomes" id="UP000265040">
    <property type="component" value="Chromosome 2"/>
</dbReference>
<dbReference type="InterPro" id="IPR032675">
    <property type="entry name" value="LRR_dom_sf"/>
</dbReference>
<name>A0A3Q1IQA9_ANATE</name>
<evidence type="ECO:0000256" key="1">
    <source>
        <dbReference type="ARBA" id="ARBA00022614"/>
    </source>
</evidence>
<reference evidence="4" key="2">
    <citation type="submission" date="2025-08" db="UniProtKB">
        <authorList>
            <consortium name="Ensembl"/>
        </authorList>
    </citation>
    <scope>IDENTIFICATION</scope>
</reference>
<protein>
    <submittedName>
        <fullName evidence="4">Uncharacterized protein</fullName>
    </submittedName>
</protein>
<keyword evidence="1" id="KW-0433">Leucine-rich repeat</keyword>
<sequence>MSSLILMRALFCFVKLFRLSSCWLSTTSCGSVASALKVNSHLRTLDLSKNFLQDSGEELWCFLDSPNCKLETLRSGIIRSYALVSFNLFFSSHYPQTLPDEKSKPCSSGTIIYISNFLTTISSKR</sequence>
<dbReference type="Ensembl" id="ENSATET00000021803.2">
    <property type="protein sequence ID" value="ENSATEP00000021444.1"/>
    <property type="gene ID" value="ENSATEG00000014879.2"/>
</dbReference>
<feature type="signal peptide" evidence="3">
    <location>
        <begin position="1"/>
        <end position="22"/>
    </location>
</feature>
<keyword evidence="5" id="KW-1185">Reference proteome</keyword>
<keyword evidence="2" id="KW-0677">Repeat</keyword>
<dbReference type="InterPro" id="IPR051261">
    <property type="entry name" value="NLR"/>
</dbReference>
<evidence type="ECO:0000313" key="4">
    <source>
        <dbReference type="Ensembl" id="ENSATEP00000021444.1"/>
    </source>
</evidence>
<dbReference type="PANTHER" id="PTHR24106">
    <property type="entry name" value="NACHT, LRR AND CARD DOMAINS-CONTAINING"/>
    <property type="match status" value="1"/>
</dbReference>
<evidence type="ECO:0000256" key="2">
    <source>
        <dbReference type="ARBA" id="ARBA00022737"/>
    </source>
</evidence>
<proteinExistence type="predicted"/>
<reference evidence="4" key="1">
    <citation type="submission" date="2021-04" db="EMBL/GenBank/DDBJ databases">
        <authorList>
            <consortium name="Wellcome Sanger Institute Data Sharing"/>
        </authorList>
    </citation>
    <scope>NUCLEOTIDE SEQUENCE [LARGE SCALE GENOMIC DNA]</scope>
</reference>
<dbReference type="STRING" id="64144.ENSATEP00000021444"/>
<evidence type="ECO:0000313" key="5">
    <source>
        <dbReference type="Proteomes" id="UP000265040"/>
    </source>
</evidence>
<dbReference type="GeneTree" id="ENSGT01070000253760"/>
<feature type="chain" id="PRO_5018579688" evidence="3">
    <location>
        <begin position="23"/>
        <end position="125"/>
    </location>
</feature>
<evidence type="ECO:0000256" key="3">
    <source>
        <dbReference type="SAM" id="SignalP"/>
    </source>
</evidence>
<keyword evidence="3" id="KW-0732">Signal</keyword>